<dbReference type="AlphaFoldDB" id="A0A1B0A6B7"/>
<proteinExistence type="predicted"/>
<evidence type="ECO:0008006" key="4">
    <source>
        <dbReference type="Google" id="ProtNLM"/>
    </source>
</evidence>
<evidence type="ECO:0000313" key="2">
    <source>
        <dbReference type="EnsemblMetazoa" id="GPAI035730-PA"/>
    </source>
</evidence>
<feature type="chain" id="PRO_5008403551" description="Secreted protein" evidence="1">
    <location>
        <begin position="19"/>
        <end position="63"/>
    </location>
</feature>
<accession>A0A1B0A6B7</accession>
<sequence>MTSFLLKIFSSSFGACQCACLLRELKKKPRTDNYSNIHDMSNVHCCCVTKPDYSCEELGLLGA</sequence>
<reference evidence="2" key="2">
    <citation type="submission" date="2020-05" db="UniProtKB">
        <authorList>
            <consortium name="EnsemblMetazoa"/>
        </authorList>
    </citation>
    <scope>IDENTIFICATION</scope>
    <source>
        <strain evidence="2">IAEA</strain>
    </source>
</reference>
<feature type="signal peptide" evidence="1">
    <location>
        <begin position="1"/>
        <end position="18"/>
    </location>
</feature>
<dbReference type="VEuPathDB" id="VectorBase:GPAI035730"/>
<reference evidence="3" key="1">
    <citation type="submission" date="2014-03" db="EMBL/GenBank/DDBJ databases">
        <authorList>
            <person name="Aksoy S."/>
            <person name="Warren W."/>
            <person name="Wilson R.K."/>
        </authorList>
    </citation>
    <scope>NUCLEOTIDE SEQUENCE [LARGE SCALE GENOMIC DNA]</scope>
    <source>
        <strain evidence="3">IAEA</strain>
    </source>
</reference>
<evidence type="ECO:0000256" key="1">
    <source>
        <dbReference type="SAM" id="SignalP"/>
    </source>
</evidence>
<protein>
    <recommendedName>
        <fullName evidence="4">Secreted protein</fullName>
    </recommendedName>
</protein>
<evidence type="ECO:0000313" key="3">
    <source>
        <dbReference type="Proteomes" id="UP000092445"/>
    </source>
</evidence>
<keyword evidence="3" id="KW-1185">Reference proteome</keyword>
<dbReference type="EnsemblMetazoa" id="GPAI035730-RA">
    <property type="protein sequence ID" value="GPAI035730-PA"/>
    <property type="gene ID" value="GPAI035730"/>
</dbReference>
<keyword evidence="1" id="KW-0732">Signal</keyword>
<organism evidence="2 3">
    <name type="scientific">Glossina pallidipes</name>
    <name type="common">Tsetse fly</name>
    <dbReference type="NCBI Taxonomy" id="7398"/>
    <lineage>
        <taxon>Eukaryota</taxon>
        <taxon>Metazoa</taxon>
        <taxon>Ecdysozoa</taxon>
        <taxon>Arthropoda</taxon>
        <taxon>Hexapoda</taxon>
        <taxon>Insecta</taxon>
        <taxon>Pterygota</taxon>
        <taxon>Neoptera</taxon>
        <taxon>Endopterygota</taxon>
        <taxon>Diptera</taxon>
        <taxon>Brachycera</taxon>
        <taxon>Muscomorpha</taxon>
        <taxon>Hippoboscoidea</taxon>
        <taxon>Glossinidae</taxon>
        <taxon>Glossina</taxon>
    </lineage>
</organism>
<dbReference type="Proteomes" id="UP000092445">
    <property type="component" value="Unassembled WGS sequence"/>
</dbReference>
<name>A0A1B0A6B7_GLOPL</name>